<name>A0AAU9S3U0_THLAR</name>
<gene>
    <name evidence="8" type="ORF">TAV2_LOCUS14476</name>
</gene>
<evidence type="ECO:0000256" key="5">
    <source>
        <dbReference type="ARBA" id="ARBA00023242"/>
    </source>
</evidence>
<evidence type="ECO:0000259" key="7">
    <source>
        <dbReference type="PROSITE" id="PS50105"/>
    </source>
</evidence>
<dbReference type="SUPFAM" id="SSF56281">
    <property type="entry name" value="Metallo-hydrolase/oxidoreductase"/>
    <property type="match status" value="1"/>
</dbReference>
<evidence type="ECO:0000256" key="2">
    <source>
        <dbReference type="ARBA" id="ARBA00010304"/>
    </source>
</evidence>
<dbReference type="Pfam" id="PF07522">
    <property type="entry name" value="DRMBL"/>
    <property type="match status" value="1"/>
</dbReference>
<dbReference type="InterPro" id="IPR036866">
    <property type="entry name" value="RibonucZ/Hydroxyglut_hydro"/>
</dbReference>
<dbReference type="PANTHER" id="PTHR23240">
    <property type="entry name" value="DNA CROSS-LINK REPAIR PROTEIN PSO2/SNM1-RELATED"/>
    <property type="match status" value="1"/>
</dbReference>
<dbReference type="GO" id="GO:0003684">
    <property type="term" value="F:damaged DNA binding"/>
    <property type="evidence" value="ECO:0007669"/>
    <property type="project" value="TreeGrafter"/>
</dbReference>
<feature type="compositionally biased region" description="Basic and acidic residues" evidence="6">
    <location>
        <begin position="248"/>
        <end position="266"/>
    </location>
</feature>
<dbReference type="GO" id="GO:0035312">
    <property type="term" value="F:5'-3' DNA exonuclease activity"/>
    <property type="evidence" value="ECO:0007669"/>
    <property type="project" value="TreeGrafter"/>
</dbReference>
<feature type="compositionally biased region" description="Polar residues" evidence="6">
    <location>
        <begin position="45"/>
        <end position="64"/>
    </location>
</feature>
<dbReference type="SMART" id="SM00849">
    <property type="entry name" value="Lactamase_B"/>
    <property type="match status" value="1"/>
</dbReference>
<dbReference type="Proteomes" id="UP000836841">
    <property type="component" value="Chromosome 4"/>
</dbReference>
<dbReference type="SUPFAM" id="SSF47769">
    <property type="entry name" value="SAM/Pointed domain"/>
    <property type="match status" value="1"/>
</dbReference>
<feature type="region of interest" description="Disordered" evidence="6">
    <location>
        <begin position="248"/>
        <end position="272"/>
    </location>
</feature>
<dbReference type="PANTHER" id="PTHR23240:SF6">
    <property type="entry name" value="DNA CROSS-LINK REPAIR 1A PROTEIN"/>
    <property type="match status" value="1"/>
</dbReference>
<evidence type="ECO:0000313" key="9">
    <source>
        <dbReference type="Proteomes" id="UP000836841"/>
    </source>
</evidence>
<keyword evidence="5" id="KW-0539">Nucleus</keyword>
<evidence type="ECO:0000256" key="1">
    <source>
        <dbReference type="ARBA" id="ARBA00004123"/>
    </source>
</evidence>
<dbReference type="EMBL" id="OU466860">
    <property type="protein sequence ID" value="CAH2057823.1"/>
    <property type="molecule type" value="Genomic_DNA"/>
</dbReference>
<dbReference type="InterPro" id="IPR013761">
    <property type="entry name" value="SAM/pointed_sf"/>
</dbReference>
<dbReference type="FunFam" id="3.40.50.12650:FF:000004">
    <property type="entry name" value="DNA cross-link repair 1A protein"/>
    <property type="match status" value="1"/>
</dbReference>
<keyword evidence="4" id="KW-0234">DNA repair</keyword>
<dbReference type="SMART" id="SM00454">
    <property type="entry name" value="SAM"/>
    <property type="match status" value="1"/>
</dbReference>
<evidence type="ECO:0000256" key="4">
    <source>
        <dbReference type="ARBA" id="ARBA00023204"/>
    </source>
</evidence>
<comment type="similarity">
    <text evidence="2">Belongs to the DNA repair metallo-beta-lactamase (DRMBL) family.</text>
</comment>
<dbReference type="AlphaFoldDB" id="A0AAU9S3U0"/>
<evidence type="ECO:0000256" key="3">
    <source>
        <dbReference type="ARBA" id="ARBA00022763"/>
    </source>
</evidence>
<evidence type="ECO:0000256" key="6">
    <source>
        <dbReference type="SAM" id="MobiDB-lite"/>
    </source>
</evidence>
<organism evidence="8 9">
    <name type="scientific">Thlaspi arvense</name>
    <name type="common">Field penny-cress</name>
    <dbReference type="NCBI Taxonomy" id="13288"/>
    <lineage>
        <taxon>Eukaryota</taxon>
        <taxon>Viridiplantae</taxon>
        <taxon>Streptophyta</taxon>
        <taxon>Embryophyta</taxon>
        <taxon>Tracheophyta</taxon>
        <taxon>Spermatophyta</taxon>
        <taxon>Magnoliopsida</taxon>
        <taxon>eudicotyledons</taxon>
        <taxon>Gunneridae</taxon>
        <taxon>Pentapetalae</taxon>
        <taxon>rosids</taxon>
        <taxon>malvids</taxon>
        <taxon>Brassicales</taxon>
        <taxon>Brassicaceae</taxon>
        <taxon>Thlaspideae</taxon>
        <taxon>Thlaspi</taxon>
    </lineage>
</organism>
<comment type="subcellular location">
    <subcellularLocation>
        <location evidence="1">Nucleus</location>
    </subcellularLocation>
</comment>
<dbReference type="GO" id="GO:0005634">
    <property type="term" value="C:nucleus"/>
    <property type="evidence" value="ECO:0007669"/>
    <property type="project" value="UniProtKB-SubCell"/>
</dbReference>
<dbReference type="InterPro" id="IPR011084">
    <property type="entry name" value="DRMBL"/>
</dbReference>
<feature type="region of interest" description="Disordered" evidence="6">
    <location>
        <begin position="375"/>
        <end position="448"/>
    </location>
</feature>
<feature type="compositionally biased region" description="Basic and acidic residues" evidence="6">
    <location>
        <begin position="378"/>
        <end position="396"/>
    </location>
</feature>
<sequence length="782" mass="87503">MIKVPVRKGSGVNAHSNEEDALSLLPSPELMQFTDGDDDDDFQIPPSTQLSIRKPLQPTNRNISQPPPKKKPRLSRNPGKENVAPTPEFSSDPDFSSGNYAPSADLLGSSSTPVCSLLDCIPSSVDCSAGDFGEPVYSLGVETEDEQVLFDTKERDDCFKANREGYLCNSMEARLLKSRIQLRFDGGIHEDEGFVESDSELDVLIKLCSEGNSGECSVGKDDSIQCPLCSMDISALSEEQRQVHSNECLDKSHNQAPEKDSPRKCENSSSFIEESVDDPVRHPQLVNDHLTPVLKWLRSLGLAKYEDVFRREEIDWDTLQSLTEEDLRIDEVITPQDLLSIGITSLGPRKKIVNALSTLREEACAEAQARSLCGSSRVTERQRDKSTNRKASEPKKPTANKLITEFFPGQATGSTKIRKSPKETATEKSPSDSGCRRAVRRNGNNGKSKVVPQWNCVPGTPFRVDAFKYLTRDCCHWFLTHFHLDHYQGLTKSFSHGKIYCSLVTAKLVNMKIGIPWERLQVLQIGQKVNIAGIDVTCFDANHCPGSIMILFEAANGKAVLQTGDFRYSEEMSNWLMGSHISILILDTTYCNPQYDFPKQEAVIQFVVEAIQAEAFNPKTLFLIGSYTIGKERLFLEVARVLREKIYINPAKLKLLECLGFSKEDMQWFTVKEEESHIHVVPLWTLASFKRLKHIANRYTNRYSLIVAFSPTGWTSGKTKKKSPGRRLQQGTIIRYEVPYSEHSSFTELREFVQQVSPEVIIPSVNNDGPDAAAAMVSMLVS</sequence>
<proteinExistence type="inferred from homology"/>
<dbReference type="Gene3D" id="3.60.15.10">
    <property type="entry name" value="Ribonuclease Z/Hydroxyacylglutathione hydrolase-like"/>
    <property type="match status" value="1"/>
</dbReference>
<dbReference type="GO" id="GO:0036297">
    <property type="term" value="P:interstrand cross-link repair"/>
    <property type="evidence" value="ECO:0007669"/>
    <property type="project" value="TreeGrafter"/>
</dbReference>
<dbReference type="Gene3D" id="3.40.50.12650">
    <property type="match status" value="1"/>
</dbReference>
<dbReference type="Pfam" id="PF12706">
    <property type="entry name" value="Lactamase_B_2"/>
    <property type="match status" value="1"/>
</dbReference>
<keyword evidence="9" id="KW-1185">Reference proteome</keyword>
<feature type="region of interest" description="Disordered" evidence="6">
    <location>
        <begin position="1"/>
        <end position="97"/>
    </location>
</feature>
<feature type="domain" description="SAM" evidence="7">
    <location>
        <begin position="293"/>
        <end position="362"/>
    </location>
</feature>
<keyword evidence="3" id="KW-0227">DNA damage</keyword>
<dbReference type="Gene3D" id="1.10.150.50">
    <property type="entry name" value="Transcription Factor, Ets-1"/>
    <property type="match status" value="1"/>
</dbReference>
<dbReference type="FunFam" id="3.60.15.10:FF:000027">
    <property type="entry name" value="DNA ligase 6"/>
    <property type="match status" value="1"/>
</dbReference>
<dbReference type="PROSITE" id="PS50105">
    <property type="entry name" value="SAM_DOMAIN"/>
    <property type="match status" value="1"/>
</dbReference>
<protein>
    <recommendedName>
        <fullName evidence="7">SAM domain-containing protein</fullName>
    </recommendedName>
</protein>
<dbReference type="Pfam" id="PF00536">
    <property type="entry name" value="SAM_1"/>
    <property type="match status" value="2"/>
</dbReference>
<accession>A0AAU9S3U0</accession>
<dbReference type="InterPro" id="IPR001660">
    <property type="entry name" value="SAM"/>
</dbReference>
<dbReference type="InterPro" id="IPR001279">
    <property type="entry name" value="Metallo-B-lactamas"/>
</dbReference>
<dbReference type="CDD" id="cd09487">
    <property type="entry name" value="SAM_superfamily"/>
    <property type="match status" value="1"/>
</dbReference>
<evidence type="ECO:0000313" key="8">
    <source>
        <dbReference type="EMBL" id="CAH2057823.1"/>
    </source>
</evidence>
<reference evidence="8 9" key="1">
    <citation type="submission" date="2022-03" db="EMBL/GenBank/DDBJ databases">
        <authorList>
            <person name="Nunn A."/>
            <person name="Chopra R."/>
            <person name="Nunn A."/>
            <person name="Contreras Garrido A."/>
        </authorList>
    </citation>
    <scope>NUCLEOTIDE SEQUENCE [LARGE SCALE GENOMIC DNA]</scope>
</reference>
<feature type="compositionally biased region" description="Basic and acidic residues" evidence="6">
    <location>
        <begin position="420"/>
        <end position="430"/>
    </location>
</feature>
<dbReference type="GO" id="GO:0006303">
    <property type="term" value="P:double-strand break repair via nonhomologous end joining"/>
    <property type="evidence" value="ECO:0007669"/>
    <property type="project" value="TreeGrafter"/>
</dbReference>
<dbReference type="CDD" id="cd16273">
    <property type="entry name" value="SNM1A-1C-like_MBL-fold"/>
    <property type="match status" value="1"/>
</dbReference>